<reference evidence="1" key="1">
    <citation type="submission" date="2019-02" db="EMBL/GenBank/DDBJ databases">
        <title>Genome sequencing of Clostridium botulinum clinical isolates.</title>
        <authorList>
            <person name="Brunt J."/>
            <person name="Van Vliet A.H.M."/>
            <person name="Stringer S.C."/>
            <person name="Grant K.A."/>
            <person name="Carter A.C."/>
            <person name="Peck M.W."/>
        </authorList>
    </citation>
    <scope>NUCLEOTIDE SEQUENCE</scope>
    <source>
        <strain evidence="1">H114400598</strain>
    </source>
</reference>
<accession>A0A6G4CU41</accession>
<organism evidence="1">
    <name type="scientific">Clostridium botulinum</name>
    <dbReference type="NCBI Taxonomy" id="1491"/>
    <lineage>
        <taxon>Bacteria</taxon>
        <taxon>Bacillati</taxon>
        <taxon>Bacillota</taxon>
        <taxon>Clostridia</taxon>
        <taxon>Eubacteriales</taxon>
        <taxon>Clostridiaceae</taxon>
        <taxon>Clostridium</taxon>
    </lineage>
</organism>
<dbReference type="AlphaFoldDB" id="A0A6G4CU41"/>
<comment type="caution">
    <text evidence="1">The sequence shown here is derived from an EMBL/GenBank/DDBJ whole genome shotgun (WGS) entry which is preliminary data.</text>
</comment>
<name>A0A6G4CU41_CLOBO</name>
<evidence type="ECO:0000313" key="1">
    <source>
        <dbReference type="EMBL" id="NEZ76237.1"/>
    </source>
</evidence>
<dbReference type="RefSeq" id="WP_222633663.1">
    <property type="nucleotide sequence ID" value="NZ_JACBDW010000001.1"/>
</dbReference>
<proteinExistence type="predicted"/>
<protein>
    <submittedName>
        <fullName evidence="1">Uncharacterized protein</fullName>
    </submittedName>
</protein>
<gene>
    <name evidence="1" type="ORF">EXM56_13130</name>
</gene>
<sequence>MGIFSRKNKNDDRSVNLSFVDGIEGYGKGLAVELSINTEKECLTIKSRVVKKPEVNLKFEQITGINVISEKDIIEKSKSTIGRAAVGGVLLGPLGAIVGGMSGIGNKQKSKTHYYMVINYMSKDREVKVLSFEIVGASLHWSSFVEELRSKINAETLENEEVYL</sequence>
<dbReference type="EMBL" id="SGKT01000030">
    <property type="protein sequence ID" value="NEZ76237.1"/>
    <property type="molecule type" value="Genomic_DNA"/>
</dbReference>